<evidence type="ECO:0000256" key="7">
    <source>
        <dbReference type="ARBA" id="ARBA00022759"/>
    </source>
</evidence>
<dbReference type="InterPro" id="IPR043502">
    <property type="entry name" value="DNA/RNA_pol_sf"/>
</dbReference>
<dbReference type="Gene3D" id="3.30.70.270">
    <property type="match status" value="2"/>
</dbReference>
<gene>
    <name evidence="11" type="ORF">AAP_00053</name>
</gene>
<dbReference type="VEuPathDB" id="FungiDB:AAP_00053"/>
<keyword evidence="8" id="KW-0378">Hydrolase</keyword>
<dbReference type="CDD" id="cd09274">
    <property type="entry name" value="RNase_HI_RT_Ty3"/>
    <property type="match status" value="1"/>
</dbReference>
<dbReference type="Proteomes" id="UP000242877">
    <property type="component" value="Unassembled WGS sequence"/>
</dbReference>
<keyword evidence="4" id="KW-0548">Nucleotidyltransferase</keyword>
<comment type="caution">
    <text evidence="11">The sequence shown here is derived from an EMBL/GenBank/DDBJ whole genome shotgun (WGS) entry which is preliminary data.</text>
</comment>
<dbReference type="Pfam" id="PF00078">
    <property type="entry name" value="RVT_1"/>
    <property type="match status" value="1"/>
</dbReference>
<keyword evidence="12" id="KW-1185">Reference proteome</keyword>
<evidence type="ECO:0000313" key="11">
    <source>
        <dbReference type="EMBL" id="KZZ97792.1"/>
    </source>
</evidence>
<keyword evidence="5" id="KW-0540">Nuclease</keyword>
<keyword evidence="6" id="KW-0064">Aspartyl protease</keyword>
<dbReference type="EMBL" id="AZGZ01000001">
    <property type="protein sequence ID" value="KZZ97792.1"/>
    <property type="molecule type" value="Genomic_DNA"/>
</dbReference>
<dbReference type="Gene3D" id="3.10.10.10">
    <property type="entry name" value="HIV Type 1 Reverse Transcriptase, subunit A, domain 1"/>
    <property type="match status" value="1"/>
</dbReference>
<protein>
    <recommendedName>
        <fullName evidence="1">RNA-directed DNA polymerase</fullName>
        <ecNumber evidence="1">2.7.7.49</ecNumber>
    </recommendedName>
</protein>
<evidence type="ECO:0000313" key="12">
    <source>
        <dbReference type="Proteomes" id="UP000242877"/>
    </source>
</evidence>
<dbReference type="GO" id="GO:0004519">
    <property type="term" value="F:endonuclease activity"/>
    <property type="evidence" value="ECO:0007669"/>
    <property type="project" value="UniProtKB-KW"/>
</dbReference>
<dbReference type="InterPro" id="IPR041373">
    <property type="entry name" value="RT_RNaseH"/>
</dbReference>
<keyword evidence="9 11" id="KW-0695">RNA-directed DNA polymerase</keyword>
<reference evidence="11 12" key="1">
    <citation type="journal article" date="2016" name="Genome Biol. Evol.">
        <title>Divergent and convergent evolution of fungal pathogenicity.</title>
        <authorList>
            <person name="Shang Y."/>
            <person name="Xiao G."/>
            <person name="Zheng P."/>
            <person name="Cen K."/>
            <person name="Zhan S."/>
            <person name="Wang C."/>
        </authorList>
    </citation>
    <scope>NUCLEOTIDE SEQUENCE [LARGE SCALE GENOMIC DNA]</scope>
    <source>
        <strain evidence="11 12">ARSEF 7405</strain>
    </source>
</reference>
<dbReference type="InterPro" id="IPR021109">
    <property type="entry name" value="Peptidase_aspartic_dom_sf"/>
</dbReference>
<dbReference type="InterPro" id="IPR000477">
    <property type="entry name" value="RT_dom"/>
</dbReference>
<name>A0A162ISE9_9EURO</name>
<dbReference type="Pfam" id="PF17917">
    <property type="entry name" value="RT_RNaseH"/>
    <property type="match status" value="1"/>
</dbReference>
<evidence type="ECO:0000259" key="10">
    <source>
        <dbReference type="PROSITE" id="PS50175"/>
    </source>
</evidence>
<dbReference type="GO" id="GO:0003964">
    <property type="term" value="F:RNA-directed DNA polymerase activity"/>
    <property type="evidence" value="ECO:0007669"/>
    <property type="project" value="UniProtKB-KW"/>
</dbReference>
<evidence type="ECO:0000256" key="6">
    <source>
        <dbReference type="ARBA" id="ARBA00022750"/>
    </source>
</evidence>
<dbReference type="InterPro" id="IPR043128">
    <property type="entry name" value="Rev_trsase/Diguanyl_cyclase"/>
</dbReference>
<evidence type="ECO:0000256" key="2">
    <source>
        <dbReference type="ARBA" id="ARBA00022670"/>
    </source>
</evidence>
<proteinExistence type="predicted"/>
<feature type="domain" description="Peptidase A2" evidence="10">
    <location>
        <begin position="24"/>
        <end position="110"/>
    </location>
</feature>
<evidence type="ECO:0000256" key="3">
    <source>
        <dbReference type="ARBA" id="ARBA00022679"/>
    </source>
</evidence>
<dbReference type="GO" id="GO:0006508">
    <property type="term" value="P:proteolysis"/>
    <property type="evidence" value="ECO:0007669"/>
    <property type="project" value="UniProtKB-KW"/>
</dbReference>
<dbReference type="CDD" id="cd01647">
    <property type="entry name" value="RT_LTR"/>
    <property type="match status" value="1"/>
</dbReference>
<organism evidence="11 12">
    <name type="scientific">Ascosphaera apis ARSEF 7405</name>
    <dbReference type="NCBI Taxonomy" id="392613"/>
    <lineage>
        <taxon>Eukaryota</taxon>
        <taxon>Fungi</taxon>
        <taxon>Dikarya</taxon>
        <taxon>Ascomycota</taxon>
        <taxon>Pezizomycotina</taxon>
        <taxon>Eurotiomycetes</taxon>
        <taxon>Eurotiomycetidae</taxon>
        <taxon>Onygenales</taxon>
        <taxon>Ascosphaeraceae</taxon>
        <taxon>Ascosphaera</taxon>
    </lineage>
</organism>
<dbReference type="PANTHER" id="PTHR33064">
    <property type="entry name" value="POL PROTEIN"/>
    <property type="match status" value="1"/>
</dbReference>
<accession>A0A162ISE9</accession>
<dbReference type="AlphaFoldDB" id="A0A162ISE9"/>
<keyword evidence="7" id="KW-0255">Endonuclease</keyword>
<dbReference type="GO" id="GO:0004190">
    <property type="term" value="F:aspartic-type endopeptidase activity"/>
    <property type="evidence" value="ECO:0007669"/>
    <property type="project" value="UniProtKB-KW"/>
</dbReference>
<sequence length="973" mass="108080">MGGDNVHYKIATIVVNYDSAPHATTACLDTACDTTVVSEDYLKEFVPRAEIEHIPPLSVRGVGGMVTTVRRATFVAWAEDGTADPGAVGIPILAYVLTKVPGHLLIGMDIMGPLGIKIDAESHEVSFSDARDQPIPLQITTKPHYFKNRSIRTTQQTVVPSHSAATLPVAVKGKTPYALRRDCLFEPSSTACISVYAALARPDMNLALVVNETDKPIVVPSRHRLGTLSDMEPHYMKEAEPQAACLALMRPTAQDRGFSVYTEETGPDGARGVNATDDHASCPPKELVDTTRTLHNGITIAGDDEKARALQELVSRYKALWEDNGSTVDIPHYRWMQIPLKPGAEFPKRAKVYTQGQDGREVIDKTFDTLHDQKRMSWAETHTPSAYPVFVVWKWVEGKRGEPPVRKGRVVVDIRNLNAIAEPDIYPVQQQDDLLRRIGGKKYFTVVDAASFFYQWPVAYRHRNRLAVVTHRGQEVFNVAPMGYINSIAYVARQMAITLRGCEDYSCVYVDDIVIYSDSFTDHLSHLSTVFSRLNAINITLSPSKTYIGFTNVKLLGQKVSSLGMTTTADRAKALVQLSFPKTLKELEHYIGLTGWLRNFIPYYAAKIQPLQDLKTALLARSPSDKGEKRRAYTKRTEIGDPTPAERAAYDAIQACFVGGLFLRHQDASKVLFMDIDASKDYGFGAMIFHVKDSWPGLVEQNFKRSPTRDVVEPIAFYSRSLSAAEKKFFPTELEIACLVWVLRKARHMVDAACRTVVYTDHASNVDIAKQATNSTPAGGTNLRLVNAAITIQSFRNLEVFHIPGKINIVPDALSRLPQPEWHDGIPSSDEPMATVQVTTRSHRQQSLTPVPHIVVTPPQDDHAPSPLELDFPAPLPEQLAKGESTLHISDTLRGRLRRGYLEDPRLSRIMEEVVTAADKNTSKVKLPYYLDQQGLLLLRTLAVWSNALKERVVYNSTSGSLLTVSSLAQDTC</sequence>
<dbReference type="OrthoDB" id="4368513at2759"/>
<keyword evidence="2" id="KW-0645">Protease</keyword>
<dbReference type="InterPro" id="IPR001995">
    <property type="entry name" value="Peptidase_A2_cat"/>
</dbReference>
<dbReference type="InterPro" id="IPR051320">
    <property type="entry name" value="Viral_Replic_Matur_Polypro"/>
</dbReference>
<evidence type="ECO:0000256" key="1">
    <source>
        <dbReference type="ARBA" id="ARBA00012493"/>
    </source>
</evidence>
<evidence type="ECO:0000256" key="9">
    <source>
        <dbReference type="ARBA" id="ARBA00022918"/>
    </source>
</evidence>
<dbReference type="PANTHER" id="PTHR33064:SF37">
    <property type="entry name" value="RIBONUCLEASE H"/>
    <property type="match status" value="1"/>
</dbReference>
<dbReference type="SUPFAM" id="SSF56672">
    <property type="entry name" value="DNA/RNA polymerases"/>
    <property type="match status" value="1"/>
</dbReference>
<dbReference type="EC" id="2.7.7.49" evidence="1"/>
<dbReference type="PROSITE" id="PS50175">
    <property type="entry name" value="ASP_PROT_RETROV"/>
    <property type="match status" value="1"/>
</dbReference>
<dbReference type="Gene3D" id="2.40.70.10">
    <property type="entry name" value="Acid Proteases"/>
    <property type="match status" value="1"/>
</dbReference>
<evidence type="ECO:0000256" key="4">
    <source>
        <dbReference type="ARBA" id="ARBA00022695"/>
    </source>
</evidence>
<keyword evidence="3" id="KW-0808">Transferase</keyword>
<evidence type="ECO:0000256" key="5">
    <source>
        <dbReference type="ARBA" id="ARBA00022722"/>
    </source>
</evidence>
<evidence type="ECO:0000256" key="8">
    <source>
        <dbReference type="ARBA" id="ARBA00022801"/>
    </source>
</evidence>
<dbReference type="SUPFAM" id="SSF50630">
    <property type="entry name" value="Acid proteases"/>
    <property type="match status" value="1"/>
</dbReference>